<reference evidence="2 3" key="1">
    <citation type="submission" date="2024-05" db="EMBL/GenBank/DDBJ databases">
        <title>Genome sequencing and assembly of Indian major carp, Cirrhinus mrigala (Hamilton, 1822).</title>
        <authorList>
            <person name="Mohindra V."/>
            <person name="Chowdhury L.M."/>
            <person name="Lal K."/>
            <person name="Jena J.K."/>
        </authorList>
    </citation>
    <scope>NUCLEOTIDE SEQUENCE [LARGE SCALE GENOMIC DNA]</scope>
    <source>
        <strain evidence="2">CM1030</strain>
        <tissue evidence="2">Blood</tissue>
    </source>
</reference>
<name>A0ABD0QZX5_CIRMR</name>
<evidence type="ECO:0000313" key="2">
    <source>
        <dbReference type="EMBL" id="KAL0191790.1"/>
    </source>
</evidence>
<dbReference type="Proteomes" id="UP001529510">
    <property type="component" value="Unassembled WGS sequence"/>
</dbReference>
<feature type="transmembrane region" description="Helical" evidence="1">
    <location>
        <begin position="19"/>
        <end position="35"/>
    </location>
</feature>
<proteinExistence type="predicted"/>
<evidence type="ECO:0000256" key="1">
    <source>
        <dbReference type="SAM" id="Phobius"/>
    </source>
</evidence>
<evidence type="ECO:0000313" key="3">
    <source>
        <dbReference type="Proteomes" id="UP001529510"/>
    </source>
</evidence>
<protein>
    <submittedName>
        <fullName evidence="2">Uncharacterized protein</fullName>
    </submittedName>
</protein>
<feature type="non-terminal residue" evidence="2">
    <location>
        <position position="53"/>
    </location>
</feature>
<keyword evidence="1" id="KW-0472">Membrane</keyword>
<feature type="non-terminal residue" evidence="2">
    <location>
        <position position="1"/>
    </location>
</feature>
<sequence>TVDTGGFVYIPMVWHKPKWLGFLFLPVLPAFYFLPPRKEPGVHGREKSWHMIF</sequence>
<gene>
    <name evidence="2" type="ORF">M9458_014488</name>
</gene>
<keyword evidence="1" id="KW-0812">Transmembrane</keyword>
<keyword evidence="3" id="KW-1185">Reference proteome</keyword>
<dbReference type="EMBL" id="JAMKFB020000006">
    <property type="protein sequence ID" value="KAL0191790.1"/>
    <property type="molecule type" value="Genomic_DNA"/>
</dbReference>
<organism evidence="2 3">
    <name type="scientific">Cirrhinus mrigala</name>
    <name type="common">Mrigala</name>
    <dbReference type="NCBI Taxonomy" id="683832"/>
    <lineage>
        <taxon>Eukaryota</taxon>
        <taxon>Metazoa</taxon>
        <taxon>Chordata</taxon>
        <taxon>Craniata</taxon>
        <taxon>Vertebrata</taxon>
        <taxon>Euteleostomi</taxon>
        <taxon>Actinopterygii</taxon>
        <taxon>Neopterygii</taxon>
        <taxon>Teleostei</taxon>
        <taxon>Ostariophysi</taxon>
        <taxon>Cypriniformes</taxon>
        <taxon>Cyprinidae</taxon>
        <taxon>Labeoninae</taxon>
        <taxon>Labeonini</taxon>
        <taxon>Cirrhinus</taxon>
    </lineage>
</organism>
<dbReference type="AlphaFoldDB" id="A0ABD0QZX5"/>
<keyword evidence="1" id="KW-1133">Transmembrane helix</keyword>
<accession>A0ABD0QZX5</accession>
<comment type="caution">
    <text evidence="2">The sequence shown here is derived from an EMBL/GenBank/DDBJ whole genome shotgun (WGS) entry which is preliminary data.</text>
</comment>